<dbReference type="Proteomes" id="UP000606008">
    <property type="component" value="Unassembled WGS sequence"/>
</dbReference>
<dbReference type="CDD" id="cd08566">
    <property type="entry name" value="GDPD_AtGDE_like"/>
    <property type="match status" value="1"/>
</dbReference>
<feature type="domain" description="GP-PDE" evidence="1">
    <location>
        <begin position="46"/>
        <end position="294"/>
    </location>
</feature>
<gene>
    <name evidence="2" type="ORF">F7231_12155</name>
</gene>
<name>A0ABX0QFD2_9BACT</name>
<dbReference type="InterPro" id="IPR017946">
    <property type="entry name" value="PLC-like_Pdiesterase_TIM-brl"/>
</dbReference>
<dbReference type="SUPFAM" id="SSF51695">
    <property type="entry name" value="PLC-like phosphodiesterases"/>
    <property type="match status" value="1"/>
</dbReference>
<evidence type="ECO:0000313" key="3">
    <source>
        <dbReference type="Proteomes" id="UP000606008"/>
    </source>
</evidence>
<sequence>MNRFQTSFLYTLTLASLFTSCSPKTTPTNSSIRATERFRYVAGRHPLISVHRGGGDLRGFPENCIESFDYVTGQIERPDAPAVIECDIDLTKDSVLVMMHDATLDRTTTGTGKLIERTYAEVQQVKLEDNQGNPTAFRVPTLEETLNWGRKRGAMFTLDVKRNVSFAKVVEHVRKTKTQNNVAIITYNAKDAALVNKLAPELMISVTIRNQAEYNQLHQLGIPDNRMFAFVGVKAPDPNLYTFLHAKSIATILGTLGNLDKQAAAKGDNLYNEWTAAGADMVSTDRPLEVARALSN</sequence>
<dbReference type="PANTHER" id="PTHR46320">
    <property type="entry name" value="GLYCEROPHOSPHODIESTER PHOSPHODIESTERASE 1"/>
    <property type="match status" value="1"/>
</dbReference>
<dbReference type="PROSITE" id="PS51704">
    <property type="entry name" value="GP_PDE"/>
    <property type="match status" value="1"/>
</dbReference>
<dbReference type="RefSeq" id="WP_166692089.1">
    <property type="nucleotide sequence ID" value="NZ_WAEL01000004.1"/>
</dbReference>
<dbReference type="PROSITE" id="PS51257">
    <property type="entry name" value="PROKAR_LIPOPROTEIN"/>
    <property type="match status" value="1"/>
</dbReference>
<evidence type="ECO:0000313" key="2">
    <source>
        <dbReference type="EMBL" id="NID10924.1"/>
    </source>
</evidence>
<dbReference type="PANTHER" id="PTHR46320:SF1">
    <property type="entry name" value="GLYCEROPHOSPHODIESTER PHOSPHODIESTERASE 1"/>
    <property type="match status" value="1"/>
</dbReference>
<protein>
    <submittedName>
        <fullName evidence="2">Glycerophosphodiester phosphodiesterase family protein</fullName>
    </submittedName>
</protein>
<keyword evidence="3" id="KW-1185">Reference proteome</keyword>
<reference evidence="2" key="1">
    <citation type="submission" date="2024-05" db="EMBL/GenBank/DDBJ databases">
        <authorList>
            <person name="Jung D.-H."/>
        </authorList>
    </citation>
    <scope>NUCLEOTIDE SEQUENCE</scope>
    <source>
        <strain evidence="2">JA-25</strain>
    </source>
</reference>
<dbReference type="Pfam" id="PF03009">
    <property type="entry name" value="GDPD"/>
    <property type="match status" value="1"/>
</dbReference>
<proteinExistence type="predicted"/>
<accession>A0ABX0QFD2</accession>
<dbReference type="Gene3D" id="3.20.20.190">
    <property type="entry name" value="Phosphatidylinositol (PI) phosphodiesterase"/>
    <property type="match status" value="1"/>
</dbReference>
<comment type="caution">
    <text evidence="2">The sequence shown here is derived from an EMBL/GenBank/DDBJ whole genome shotgun (WGS) entry which is preliminary data.</text>
</comment>
<dbReference type="InterPro" id="IPR030395">
    <property type="entry name" value="GP_PDE_dom"/>
</dbReference>
<organism evidence="2 3">
    <name type="scientific">Fibrivirga algicola</name>
    <dbReference type="NCBI Taxonomy" id="2950420"/>
    <lineage>
        <taxon>Bacteria</taxon>
        <taxon>Pseudomonadati</taxon>
        <taxon>Bacteroidota</taxon>
        <taxon>Cytophagia</taxon>
        <taxon>Cytophagales</taxon>
        <taxon>Spirosomataceae</taxon>
        <taxon>Fibrivirga</taxon>
    </lineage>
</organism>
<dbReference type="EMBL" id="WAEL01000004">
    <property type="protein sequence ID" value="NID10924.1"/>
    <property type="molecule type" value="Genomic_DNA"/>
</dbReference>
<evidence type="ECO:0000259" key="1">
    <source>
        <dbReference type="PROSITE" id="PS51704"/>
    </source>
</evidence>